<reference evidence="2" key="1">
    <citation type="journal article" date="2022" name="Int. J. Mol. Sci.">
        <title>Draft Genome of Tanacetum Coccineum: Genomic Comparison of Closely Related Tanacetum-Family Plants.</title>
        <authorList>
            <person name="Yamashiro T."/>
            <person name="Shiraishi A."/>
            <person name="Nakayama K."/>
            <person name="Satake H."/>
        </authorList>
    </citation>
    <scope>NUCLEOTIDE SEQUENCE</scope>
</reference>
<organism evidence="2 3">
    <name type="scientific">Tanacetum coccineum</name>
    <dbReference type="NCBI Taxonomy" id="301880"/>
    <lineage>
        <taxon>Eukaryota</taxon>
        <taxon>Viridiplantae</taxon>
        <taxon>Streptophyta</taxon>
        <taxon>Embryophyta</taxon>
        <taxon>Tracheophyta</taxon>
        <taxon>Spermatophyta</taxon>
        <taxon>Magnoliopsida</taxon>
        <taxon>eudicotyledons</taxon>
        <taxon>Gunneridae</taxon>
        <taxon>Pentapetalae</taxon>
        <taxon>asterids</taxon>
        <taxon>campanulids</taxon>
        <taxon>Asterales</taxon>
        <taxon>Asteraceae</taxon>
        <taxon>Asteroideae</taxon>
        <taxon>Anthemideae</taxon>
        <taxon>Anthemidinae</taxon>
        <taxon>Tanacetum</taxon>
    </lineage>
</organism>
<evidence type="ECO:0000313" key="2">
    <source>
        <dbReference type="EMBL" id="GJT00604.1"/>
    </source>
</evidence>
<gene>
    <name evidence="2" type="ORF">Tco_0821773</name>
</gene>
<evidence type="ECO:0000256" key="1">
    <source>
        <dbReference type="SAM" id="MobiDB-lite"/>
    </source>
</evidence>
<comment type="caution">
    <text evidence="2">The sequence shown here is derived from an EMBL/GenBank/DDBJ whole genome shotgun (WGS) entry which is preliminary data.</text>
</comment>
<accession>A0ABQ5AEZ9</accession>
<keyword evidence="2" id="KW-0808">Transferase</keyword>
<proteinExistence type="predicted"/>
<evidence type="ECO:0000313" key="3">
    <source>
        <dbReference type="Proteomes" id="UP001151760"/>
    </source>
</evidence>
<dbReference type="EMBL" id="BQNB010012208">
    <property type="protein sequence ID" value="GJT00604.1"/>
    <property type="molecule type" value="Genomic_DNA"/>
</dbReference>
<dbReference type="PANTHER" id="PTHR48475:SF1">
    <property type="entry name" value="RNASE H TYPE-1 DOMAIN-CONTAINING PROTEIN"/>
    <property type="match status" value="1"/>
</dbReference>
<dbReference type="SUPFAM" id="SSF53098">
    <property type="entry name" value="Ribonuclease H-like"/>
    <property type="match status" value="1"/>
</dbReference>
<dbReference type="InterPro" id="IPR036397">
    <property type="entry name" value="RNaseH_sf"/>
</dbReference>
<sequence>MAILSTFESISAFRRNTNVVRNDRVHHYLITTSAVVSVGSIWDTLQATIYAELRTEMLIDVDGWMGRNADIKDGVSLKGDNNKETPKDFLIETPPKDNKKEVGRKADTKLEETEPSCEWKLYTDGASSSDGSGAGLVLIDPKGKEYTYAQHFEFETTNNEA</sequence>
<reference evidence="2" key="2">
    <citation type="submission" date="2022-01" db="EMBL/GenBank/DDBJ databases">
        <authorList>
            <person name="Yamashiro T."/>
            <person name="Shiraishi A."/>
            <person name="Satake H."/>
            <person name="Nakayama K."/>
        </authorList>
    </citation>
    <scope>NUCLEOTIDE SEQUENCE</scope>
</reference>
<dbReference type="Proteomes" id="UP001151760">
    <property type="component" value="Unassembled WGS sequence"/>
</dbReference>
<feature type="region of interest" description="Disordered" evidence="1">
    <location>
        <begin position="75"/>
        <end position="111"/>
    </location>
</feature>
<name>A0ABQ5AEZ9_9ASTR</name>
<dbReference type="InterPro" id="IPR012337">
    <property type="entry name" value="RNaseH-like_sf"/>
</dbReference>
<keyword evidence="2" id="KW-0695">RNA-directed DNA polymerase</keyword>
<dbReference type="PANTHER" id="PTHR48475">
    <property type="entry name" value="RIBONUCLEASE H"/>
    <property type="match status" value="1"/>
</dbReference>
<dbReference type="GO" id="GO:0003964">
    <property type="term" value="F:RNA-directed DNA polymerase activity"/>
    <property type="evidence" value="ECO:0007669"/>
    <property type="project" value="UniProtKB-KW"/>
</dbReference>
<protein>
    <submittedName>
        <fullName evidence="2">Reverse transcriptase domain-containing protein</fullName>
    </submittedName>
</protein>
<keyword evidence="2" id="KW-0548">Nucleotidyltransferase</keyword>
<dbReference type="Gene3D" id="3.30.420.10">
    <property type="entry name" value="Ribonuclease H-like superfamily/Ribonuclease H"/>
    <property type="match status" value="1"/>
</dbReference>
<keyword evidence="3" id="KW-1185">Reference proteome</keyword>